<dbReference type="AlphaFoldDB" id="A0ABD5V427"/>
<evidence type="ECO:0000313" key="3">
    <source>
        <dbReference type="Proteomes" id="UP001596312"/>
    </source>
</evidence>
<evidence type="ECO:0000313" key="2">
    <source>
        <dbReference type="EMBL" id="MFC6906308.1"/>
    </source>
</evidence>
<gene>
    <name evidence="2" type="ORF">ACFQGH_14020</name>
</gene>
<sequence>MVSTKAGFFSAAAALFGAYLLVAVITSDIVPMELPVLAGSSHILEFVLLLAVSLTLGIGVVSAGEQI</sequence>
<dbReference type="RefSeq" id="WP_340604865.1">
    <property type="nucleotide sequence ID" value="NZ_JBBMXV010000004.1"/>
</dbReference>
<proteinExistence type="predicted"/>
<reference evidence="2 3" key="1">
    <citation type="journal article" date="2019" name="Int. J. Syst. Evol. Microbiol.">
        <title>The Global Catalogue of Microorganisms (GCM) 10K type strain sequencing project: providing services to taxonomists for standard genome sequencing and annotation.</title>
        <authorList>
            <consortium name="The Broad Institute Genomics Platform"/>
            <consortium name="The Broad Institute Genome Sequencing Center for Infectious Disease"/>
            <person name="Wu L."/>
            <person name="Ma J."/>
        </authorList>
    </citation>
    <scope>NUCLEOTIDE SEQUENCE [LARGE SCALE GENOMIC DNA]</scope>
    <source>
        <strain evidence="2 3">CGMCC 1.3240</strain>
    </source>
</reference>
<comment type="caution">
    <text evidence="2">The sequence shown here is derived from an EMBL/GenBank/DDBJ whole genome shotgun (WGS) entry which is preliminary data.</text>
</comment>
<feature type="transmembrane region" description="Helical" evidence="1">
    <location>
        <begin position="43"/>
        <end position="64"/>
    </location>
</feature>
<keyword evidence="1" id="KW-0472">Membrane</keyword>
<keyword evidence="3" id="KW-1185">Reference proteome</keyword>
<keyword evidence="1" id="KW-0812">Transmembrane</keyword>
<keyword evidence="1" id="KW-1133">Transmembrane helix</keyword>
<accession>A0ABD5V427</accession>
<dbReference type="Proteomes" id="UP001596312">
    <property type="component" value="Unassembled WGS sequence"/>
</dbReference>
<name>A0ABD5V427_9EURY</name>
<organism evidence="2 3">
    <name type="scientific">Halalkalicoccus tibetensis</name>
    <dbReference type="NCBI Taxonomy" id="175632"/>
    <lineage>
        <taxon>Archaea</taxon>
        <taxon>Methanobacteriati</taxon>
        <taxon>Methanobacteriota</taxon>
        <taxon>Stenosarchaea group</taxon>
        <taxon>Halobacteria</taxon>
        <taxon>Halobacteriales</taxon>
        <taxon>Halococcaceae</taxon>
        <taxon>Halalkalicoccus</taxon>
    </lineage>
</organism>
<evidence type="ECO:0000256" key="1">
    <source>
        <dbReference type="SAM" id="Phobius"/>
    </source>
</evidence>
<dbReference type="EMBL" id="JBHSXQ010000004">
    <property type="protein sequence ID" value="MFC6906308.1"/>
    <property type="molecule type" value="Genomic_DNA"/>
</dbReference>
<protein>
    <submittedName>
        <fullName evidence="2">Uncharacterized protein</fullName>
    </submittedName>
</protein>